<keyword evidence="1" id="KW-0472">Membrane</keyword>
<proteinExistence type="predicted"/>
<organism evidence="2 3">
    <name type="scientific">Enterococcus ratti</name>
    <dbReference type="NCBI Taxonomy" id="150033"/>
    <lineage>
        <taxon>Bacteria</taxon>
        <taxon>Bacillati</taxon>
        <taxon>Bacillota</taxon>
        <taxon>Bacilli</taxon>
        <taxon>Lactobacillales</taxon>
        <taxon>Enterococcaceae</taxon>
        <taxon>Enterococcus</taxon>
    </lineage>
</organism>
<keyword evidence="1" id="KW-0812">Transmembrane</keyword>
<dbReference type="Proteomes" id="UP000182152">
    <property type="component" value="Unassembled WGS sequence"/>
</dbReference>
<protein>
    <submittedName>
        <fullName evidence="2">Uncharacterized protein</fullName>
    </submittedName>
</protein>
<keyword evidence="3" id="KW-1185">Reference proteome</keyword>
<gene>
    <name evidence="2" type="ORF">RV14_GL000472</name>
</gene>
<dbReference type="EMBL" id="JXLB01000013">
    <property type="protein sequence ID" value="OJG80730.1"/>
    <property type="molecule type" value="Genomic_DNA"/>
</dbReference>
<comment type="caution">
    <text evidence="2">The sequence shown here is derived from an EMBL/GenBank/DDBJ whole genome shotgun (WGS) entry which is preliminary data.</text>
</comment>
<accession>A0A1L8WI89</accession>
<sequence length="39" mass="4478">MLNVRLDDFVLVVFPNTNSPFEFLVIVLLTVISNYGLQH</sequence>
<name>A0A1L8WI89_9ENTE</name>
<feature type="transmembrane region" description="Helical" evidence="1">
    <location>
        <begin position="20"/>
        <end position="37"/>
    </location>
</feature>
<reference evidence="2 3" key="1">
    <citation type="submission" date="2014-12" db="EMBL/GenBank/DDBJ databases">
        <title>Draft genome sequences of 29 type strains of Enterococci.</title>
        <authorList>
            <person name="Zhong Z."/>
            <person name="Sun Z."/>
            <person name="Liu W."/>
            <person name="Zhang W."/>
            <person name="Zhang H."/>
        </authorList>
    </citation>
    <scope>NUCLEOTIDE SEQUENCE [LARGE SCALE GENOMIC DNA]</scope>
    <source>
        <strain evidence="2 3">DSM 15687</strain>
    </source>
</reference>
<evidence type="ECO:0000313" key="3">
    <source>
        <dbReference type="Proteomes" id="UP000182152"/>
    </source>
</evidence>
<dbReference type="AlphaFoldDB" id="A0A1L8WI89"/>
<keyword evidence="1" id="KW-1133">Transmembrane helix</keyword>
<evidence type="ECO:0000256" key="1">
    <source>
        <dbReference type="SAM" id="Phobius"/>
    </source>
</evidence>
<evidence type="ECO:0000313" key="2">
    <source>
        <dbReference type="EMBL" id="OJG80730.1"/>
    </source>
</evidence>